<feature type="transmembrane region" description="Helical" evidence="7">
    <location>
        <begin position="202"/>
        <end position="221"/>
    </location>
</feature>
<comment type="subcellular location">
    <subcellularLocation>
        <location evidence="1">Cell membrane</location>
        <topology evidence="1">Multi-pass membrane protein</topology>
    </subcellularLocation>
</comment>
<gene>
    <name evidence="9" type="ORF">H9650_19040</name>
</gene>
<dbReference type="PANTHER" id="PTHR23521:SF2">
    <property type="entry name" value="TRANSPORTER MFS SUPERFAMILY"/>
    <property type="match status" value="1"/>
</dbReference>
<dbReference type="InterPro" id="IPR047200">
    <property type="entry name" value="MFS_YcaD-like"/>
</dbReference>
<feature type="transmembrane region" description="Helical" evidence="7">
    <location>
        <begin position="241"/>
        <end position="262"/>
    </location>
</feature>
<dbReference type="InterPro" id="IPR020846">
    <property type="entry name" value="MFS_dom"/>
</dbReference>
<accession>A0ABR8REI2</accession>
<name>A0ABR8REI2_9BACI</name>
<dbReference type="PANTHER" id="PTHR23521">
    <property type="entry name" value="TRANSPORTER MFS SUPERFAMILY"/>
    <property type="match status" value="1"/>
</dbReference>
<evidence type="ECO:0000256" key="7">
    <source>
        <dbReference type="SAM" id="Phobius"/>
    </source>
</evidence>
<feature type="domain" description="Major facilitator superfamily (MFS) profile" evidence="8">
    <location>
        <begin position="11"/>
        <end position="385"/>
    </location>
</feature>
<evidence type="ECO:0000256" key="3">
    <source>
        <dbReference type="ARBA" id="ARBA00022475"/>
    </source>
</evidence>
<feature type="transmembrane region" description="Helical" evidence="7">
    <location>
        <begin position="72"/>
        <end position="92"/>
    </location>
</feature>
<feature type="transmembrane region" description="Helical" evidence="7">
    <location>
        <begin position="12"/>
        <end position="37"/>
    </location>
</feature>
<feature type="transmembrane region" description="Helical" evidence="7">
    <location>
        <begin position="298"/>
        <end position="321"/>
    </location>
</feature>
<feature type="transmembrane region" description="Helical" evidence="7">
    <location>
        <begin position="136"/>
        <end position="157"/>
    </location>
</feature>
<keyword evidence="2" id="KW-0813">Transport</keyword>
<evidence type="ECO:0000256" key="5">
    <source>
        <dbReference type="ARBA" id="ARBA00022989"/>
    </source>
</evidence>
<dbReference type="InterPro" id="IPR011701">
    <property type="entry name" value="MFS"/>
</dbReference>
<dbReference type="InterPro" id="IPR005829">
    <property type="entry name" value="Sugar_transporter_CS"/>
</dbReference>
<dbReference type="InterPro" id="IPR036259">
    <property type="entry name" value="MFS_trans_sf"/>
</dbReference>
<evidence type="ECO:0000256" key="2">
    <source>
        <dbReference type="ARBA" id="ARBA00022448"/>
    </source>
</evidence>
<organism evidence="9 10">
    <name type="scientific">Psychrobacillus faecigallinarum</name>
    <dbReference type="NCBI Taxonomy" id="2762235"/>
    <lineage>
        <taxon>Bacteria</taxon>
        <taxon>Bacillati</taxon>
        <taxon>Bacillota</taxon>
        <taxon>Bacilli</taxon>
        <taxon>Bacillales</taxon>
        <taxon>Bacillaceae</taxon>
        <taxon>Psychrobacillus</taxon>
    </lineage>
</organism>
<evidence type="ECO:0000256" key="4">
    <source>
        <dbReference type="ARBA" id="ARBA00022692"/>
    </source>
</evidence>
<evidence type="ECO:0000259" key="8">
    <source>
        <dbReference type="PROSITE" id="PS50850"/>
    </source>
</evidence>
<dbReference type="EMBL" id="JACSQO010000014">
    <property type="protein sequence ID" value="MBD7946201.1"/>
    <property type="molecule type" value="Genomic_DNA"/>
</dbReference>
<dbReference type="SUPFAM" id="SSF103473">
    <property type="entry name" value="MFS general substrate transporter"/>
    <property type="match status" value="1"/>
</dbReference>
<dbReference type="CDD" id="cd17477">
    <property type="entry name" value="MFS_YcaD_like"/>
    <property type="match status" value="1"/>
</dbReference>
<keyword evidence="4 7" id="KW-0812">Transmembrane</keyword>
<feature type="transmembrane region" description="Helical" evidence="7">
    <location>
        <begin position="333"/>
        <end position="356"/>
    </location>
</feature>
<evidence type="ECO:0000313" key="10">
    <source>
        <dbReference type="Proteomes" id="UP000640786"/>
    </source>
</evidence>
<keyword evidence="5 7" id="KW-1133">Transmembrane helix</keyword>
<protein>
    <submittedName>
        <fullName evidence="9">MFS transporter</fullName>
    </submittedName>
</protein>
<dbReference type="Gene3D" id="1.20.1250.20">
    <property type="entry name" value="MFS general substrate transporter like domains"/>
    <property type="match status" value="2"/>
</dbReference>
<evidence type="ECO:0000256" key="1">
    <source>
        <dbReference type="ARBA" id="ARBA00004651"/>
    </source>
</evidence>
<keyword evidence="3" id="KW-1003">Cell membrane</keyword>
<sequence length="395" mass="43032">MQQFTALESRRFKILVIIVSISGFSQGMLLPLISVIFEQDGVSATLNGLSATGLYIGTLLISPFIEPPLRKYGYKPMIVIGGLIVIVSLLLFPLWKSVAFWFVLRLLIGIGDHALHFSTQTWITSFSPQDRLGRNIAIYGLSFGLGFAVGPLFVQLVEIFEGLPFIVSGLLCLCAWVLVFFLKNEKPETISSSTVNGTWKRFGATFAVAWIAFIPPFSYGFLESSLNAIYPVYALRNSIEISHLSYILAAFSIGGVASQLPLGMLSDRLGRRQVLYSMLGLGACTFGAASFFETSAIVVGAFFFIAGTFVGSTFSLGIAYMTDLTPKELLPTGNLICGIFFSLGSLSGPFFGGLFIQLFEGVSFLILIAILLGVLAILIFFTKSKNPIHFVTDKM</sequence>
<dbReference type="Proteomes" id="UP000640786">
    <property type="component" value="Unassembled WGS sequence"/>
</dbReference>
<dbReference type="Pfam" id="PF07690">
    <property type="entry name" value="MFS_1"/>
    <property type="match status" value="1"/>
</dbReference>
<comment type="caution">
    <text evidence="9">The sequence shown here is derived from an EMBL/GenBank/DDBJ whole genome shotgun (WGS) entry which is preliminary data.</text>
</comment>
<feature type="transmembrane region" description="Helical" evidence="7">
    <location>
        <begin position="163"/>
        <end position="182"/>
    </location>
</feature>
<feature type="transmembrane region" description="Helical" evidence="7">
    <location>
        <begin position="362"/>
        <end position="381"/>
    </location>
</feature>
<dbReference type="RefSeq" id="WP_151112908.1">
    <property type="nucleotide sequence ID" value="NZ_JACSQO010000014.1"/>
</dbReference>
<evidence type="ECO:0000313" key="9">
    <source>
        <dbReference type="EMBL" id="MBD7946201.1"/>
    </source>
</evidence>
<reference evidence="9 10" key="1">
    <citation type="submission" date="2020-08" db="EMBL/GenBank/DDBJ databases">
        <title>A Genomic Blueprint of the Chicken Gut Microbiome.</title>
        <authorList>
            <person name="Gilroy R."/>
            <person name="Ravi A."/>
            <person name="Getino M."/>
            <person name="Pursley I."/>
            <person name="Horton D.L."/>
            <person name="Alikhan N.-F."/>
            <person name="Baker D."/>
            <person name="Gharbi K."/>
            <person name="Hall N."/>
            <person name="Watson M."/>
            <person name="Adriaenssens E.M."/>
            <person name="Foster-Nyarko E."/>
            <person name="Jarju S."/>
            <person name="Secka A."/>
            <person name="Antonio M."/>
            <person name="Oren A."/>
            <person name="Chaudhuri R."/>
            <person name="La Ragione R.M."/>
            <person name="Hildebrand F."/>
            <person name="Pallen M.J."/>
        </authorList>
    </citation>
    <scope>NUCLEOTIDE SEQUENCE [LARGE SCALE GENOMIC DNA]</scope>
    <source>
        <strain evidence="9 10">Sa2BUA9</strain>
    </source>
</reference>
<feature type="transmembrane region" description="Helical" evidence="7">
    <location>
        <begin position="274"/>
        <end position="292"/>
    </location>
</feature>
<evidence type="ECO:0000256" key="6">
    <source>
        <dbReference type="ARBA" id="ARBA00023136"/>
    </source>
</evidence>
<keyword evidence="10" id="KW-1185">Reference proteome</keyword>
<proteinExistence type="predicted"/>
<dbReference type="PROSITE" id="PS50850">
    <property type="entry name" value="MFS"/>
    <property type="match status" value="1"/>
</dbReference>
<keyword evidence="6 7" id="KW-0472">Membrane</keyword>
<dbReference type="PROSITE" id="PS00216">
    <property type="entry name" value="SUGAR_TRANSPORT_1"/>
    <property type="match status" value="1"/>
</dbReference>
<feature type="transmembrane region" description="Helical" evidence="7">
    <location>
        <begin position="43"/>
        <end position="65"/>
    </location>
</feature>